<keyword evidence="2" id="KW-1185">Reference proteome</keyword>
<sequence>FQDWVDLSDPMFKLINKQEEVIPSEEEMNIDFESSSLVQNILIN</sequence>
<dbReference type="EMBL" id="CAJVQB010172758">
    <property type="protein sequence ID" value="CAG8857596.1"/>
    <property type="molecule type" value="Genomic_DNA"/>
</dbReference>
<dbReference type="Proteomes" id="UP000789901">
    <property type="component" value="Unassembled WGS sequence"/>
</dbReference>
<comment type="caution">
    <text evidence="1">The sequence shown here is derived from an EMBL/GenBank/DDBJ whole genome shotgun (WGS) entry which is preliminary data.</text>
</comment>
<feature type="non-terminal residue" evidence="1">
    <location>
        <position position="44"/>
    </location>
</feature>
<name>A0ABN7XUK7_GIGMA</name>
<feature type="non-terminal residue" evidence="1">
    <location>
        <position position="1"/>
    </location>
</feature>
<evidence type="ECO:0000313" key="2">
    <source>
        <dbReference type="Proteomes" id="UP000789901"/>
    </source>
</evidence>
<evidence type="ECO:0000313" key="1">
    <source>
        <dbReference type="EMBL" id="CAG8857596.1"/>
    </source>
</evidence>
<protein>
    <submittedName>
        <fullName evidence="1">31682_t:CDS:1</fullName>
    </submittedName>
</protein>
<reference evidence="1 2" key="1">
    <citation type="submission" date="2021-06" db="EMBL/GenBank/DDBJ databases">
        <authorList>
            <person name="Kallberg Y."/>
            <person name="Tangrot J."/>
            <person name="Rosling A."/>
        </authorList>
    </citation>
    <scope>NUCLEOTIDE SEQUENCE [LARGE SCALE GENOMIC DNA]</scope>
    <source>
        <strain evidence="1 2">120-4 pot B 10/14</strain>
    </source>
</reference>
<proteinExistence type="predicted"/>
<organism evidence="1 2">
    <name type="scientific">Gigaspora margarita</name>
    <dbReference type="NCBI Taxonomy" id="4874"/>
    <lineage>
        <taxon>Eukaryota</taxon>
        <taxon>Fungi</taxon>
        <taxon>Fungi incertae sedis</taxon>
        <taxon>Mucoromycota</taxon>
        <taxon>Glomeromycotina</taxon>
        <taxon>Glomeromycetes</taxon>
        <taxon>Diversisporales</taxon>
        <taxon>Gigasporaceae</taxon>
        <taxon>Gigaspora</taxon>
    </lineage>
</organism>
<gene>
    <name evidence="1" type="ORF">GMARGA_LOCUS46415</name>
</gene>
<accession>A0ABN7XUK7</accession>